<dbReference type="InterPro" id="IPR033290">
    <property type="entry name" value="CCDC39"/>
</dbReference>
<gene>
    <name evidence="7" type="ORF">PV327_005430</name>
</gene>
<evidence type="ECO:0000256" key="2">
    <source>
        <dbReference type="ARBA" id="ARBA00016725"/>
    </source>
</evidence>
<accession>A0AA39G238</accession>
<evidence type="ECO:0000256" key="3">
    <source>
        <dbReference type="ARBA" id="ARBA00023054"/>
    </source>
</evidence>
<dbReference type="PANTHER" id="PTHR18962">
    <property type="entry name" value="COILED-COIL DOMAIN-CONTAINING PROTEIN 39"/>
    <property type="match status" value="1"/>
</dbReference>
<keyword evidence="3 5" id="KW-0175">Coiled coil</keyword>
<dbReference type="GO" id="GO:0036159">
    <property type="term" value="P:inner dynein arm assembly"/>
    <property type="evidence" value="ECO:0007669"/>
    <property type="project" value="InterPro"/>
</dbReference>
<dbReference type="GO" id="GO:0005576">
    <property type="term" value="C:extracellular region"/>
    <property type="evidence" value="ECO:0007669"/>
    <property type="project" value="GOC"/>
</dbReference>
<feature type="compositionally biased region" description="Basic residues" evidence="6">
    <location>
        <begin position="714"/>
        <end position="725"/>
    </location>
</feature>
<feature type="coiled-coil region" evidence="5">
    <location>
        <begin position="91"/>
        <end position="146"/>
    </location>
</feature>
<organism evidence="7 8">
    <name type="scientific">Microctonus hyperodae</name>
    <name type="common">Parasitoid wasp</name>
    <dbReference type="NCBI Taxonomy" id="165561"/>
    <lineage>
        <taxon>Eukaryota</taxon>
        <taxon>Metazoa</taxon>
        <taxon>Ecdysozoa</taxon>
        <taxon>Arthropoda</taxon>
        <taxon>Hexapoda</taxon>
        <taxon>Insecta</taxon>
        <taxon>Pterygota</taxon>
        <taxon>Neoptera</taxon>
        <taxon>Endopterygota</taxon>
        <taxon>Hymenoptera</taxon>
        <taxon>Apocrita</taxon>
        <taxon>Ichneumonoidea</taxon>
        <taxon>Braconidae</taxon>
        <taxon>Euphorinae</taxon>
        <taxon>Microctonus</taxon>
    </lineage>
</organism>
<dbReference type="Proteomes" id="UP001168972">
    <property type="component" value="Unassembled WGS sequence"/>
</dbReference>
<evidence type="ECO:0000256" key="5">
    <source>
        <dbReference type="SAM" id="Coils"/>
    </source>
</evidence>
<comment type="caution">
    <text evidence="7">The sequence shown here is derived from an EMBL/GenBank/DDBJ whole genome shotgun (WGS) entry which is preliminary data.</text>
</comment>
<evidence type="ECO:0000256" key="4">
    <source>
        <dbReference type="ARBA" id="ARBA00045182"/>
    </source>
</evidence>
<keyword evidence="8" id="KW-1185">Reference proteome</keyword>
<sequence length="725" mass="85432">MKITKEITEREVTIDKTAKLYTQLLENRRNLIDRWTHSIAILRQRDNSIQTIFKEIESLKAAGLEKLNILTESVEVFDNQSKNNKMMKYYISRAEKRLSVLRDKRLEVTNDYNVLDLENKIRQRSLNELNYQTEALQGEIKILKESNTRKRSHINDCNNQICDLRKTLDKIKDDEITVEDRTKQLKLMFENEEKQKRTILKETKKFQDLIHRTNTQVNELKNERKTLELRHQGALRQMELYSIHQSKEEKLLKEKKNTMDQLDLQIRNYEMQVSSYREETDTTELERKKQIIKELQDILNDKKEIAKLLQSQIHNLESEIKKIQITLAKESQELESLKNKHQNLSLLTDGSEKALKNVMKMNEERQVAESILELRVTQVEELMRRTGDKVYNLEQCHLHIHAAMKERMAEIKILREGLNAKYKLALNECSHLRAIIAEKKSQTLNYQTRYDTIMAASQINDTDRIASPPTTIQLKIQNARNKLLLQERGDELDMTIRKTEQEIKSMENTLRVVTACNENYKMSLVTDDDNDENLKQKVQEQLYEELCNVREDMKQKRLQYENMEKILLNTQENQKIMKEDLQRLQEDKEKSYRDVTMLEKQITDQKGRISRADMRLKKLYKDIQRLCECGNNAETILLQEKDIVTRELEEINLLGLQRIAEFTIRHVEVEAYMKKLLAAKNIVLPGIHHMKSNLSLGISDDSVASSVSSFSSRSKGKSTTKIYKK</sequence>
<dbReference type="GO" id="GO:0060285">
    <property type="term" value="P:cilium-dependent cell motility"/>
    <property type="evidence" value="ECO:0007669"/>
    <property type="project" value="TreeGrafter"/>
</dbReference>
<reference evidence="7" key="1">
    <citation type="journal article" date="2023" name="bioRxiv">
        <title>Scaffold-level genome assemblies of two parasitoid biocontrol wasps reveal the parthenogenesis mechanism and an associated novel virus.</title>
        <authorList>
            <person name="Inwood S."/>
            <person name="Skelly J."/>
            <person name="Guhlin J."/>
            <person name="Harrop T."/>
            <person name="Goldson S."/>
            <person name="Dearden P."/>
        </authorList>
    </citation>
    <scope>NUCLEOTIDE SEQUENCE</scope>
    <source>
        <strain evidence="7">Lincoln</strain>
        <tissue evidence="7">Whole body</tissue>
    </source>
</reference>
<evidence type="ECO:0000313" key="8">
    <source>
        <dbReference type="Proteomes" id="UP001168972"/>
    </source>
</evidence>
<feature type="coiled-coil region" evidence="5">
    <location>
        <begin position="543"/>
        <end position="601"/>
    </location>
</feature>
<evidence type="ECO:0000256" key="1">
    <source>
        <dbReference type="ARBA" id="ARBA00005805"/>
    </source>
</evidence>
<feature type="coiled-coil region" evidence="5">
    <location>
        <begin position="203"/>
        <end position="347"/>
    </location>
</feature>
<feature type="region of interest" description="Disordered" evidence="6">
    <location>
        <begin position="706"/>
        <end position="725"/>
    </location>
</feature>
<name>A0AA39G238_MICHY</name>
<dbReference type="EMBL" id="JAQQBR010000003">
    <property type="protein sequence ID" value="KAK0179701.1"/>
    <property type="molecule type" value="Genomic_DNA"/>
</dbReference>
<dbReference type="GO" id="GO:0005930">
    <property type="term" value="C:axoneme"/>
    <property type="evidence" value="ECO:0007669"/>
    <property type="project" value="InterPro"/>
</dbReference>
<dbReference type="Pfam" id="PF24161">
    <property type="entry name" value="CCDC39"/>
    <property type="match status" value="1"/>
</dbReference>
<evidence type="ECO:0000313" key="7">
    <source>
        <dbReference type="EMBL" id="KAK0179701.1"/>
    </source>
</evidence>
<protein>
    <recommendedName>
        <fullName evidence="2">Coiled-coil domain-containing protein 39</fullName>
    </recommendedName>
</protein>
<dbReference type="AlphaFoldDB" id="A0AA39G238"/>
<reference evidence="7" key="2">
    <citation type="submission" date="2023-03" db="EMBL/GenBank/DDBJ databases">
        <authorList>
            <person name="Inwood S.N."/>
            <person name="Skelly J.G."/>
            <person name="Guhlin J."/>
            <person name="Harrop T.W.R."/>
            <person name="Goldson S.G."/>
            <person name="Dearden P.K."/>
        </authorList>
    </citation>
    <scope>NUCLEOTIDE SEQUENCE</scope>
    <source>
        <strain evidence="7">Lincoln</strain>
        <tissue evidence="7">Whole body</tissue>
    </source>
</reference>
<comment type="similarity">
    <text evidence="1">Belongs to the CCDC39 family.</text>
</comment>
<dbReference type="PANTHER" id="PTHR18962:SF0">
    <property type="entry name" value="COILED-COIL DOMAIN-CONTAINING PROTEIN 39"/>
    <property type="match status" value="1"/>
</dbReference>
<proteinExistence type="inferred from homology"/>
<comment type="function">
    <text evidence="4">Required for assembly of dynein regulatory complex (DRC) and inner dynein arm (IDA) complexes, which are responsible for ciliary beat regulation, thereby playing a central role in motility in cilia and flagella. Probably acts together with CCDC40 to form a molecular ruler that determines the 96 nanometer (nm) repeat length and arrangements of components in cilia and flagella. Not required for outer dynein arm complexes assembly.</text>
</comment>
<evidence type="ECO:0000256" key="6">
    <source>
        <dbReference type="SAM" id="MobiDB-lite"/>
    </source>
</evidence>
<dbReference type="GO" id="GO:0060287">
    <property type="term" value="P:epithelial cilium movement involved in determination of left/right asymmetry"/>
    <property type="evidence" value="ECO:0007669"/>
    <property type="project" value="TreeGrafter"/>
</dbReference>